<feature type="short sequence motif" description="Histidine triad motif" evidence="2 3">
    <location>
        <begin position="101"/>
        <end position="105"/>
    </location>
</feature>
<dbReference type="HOGENOM" id="CLU_056776_3_3_4"/>
<dbReference type="AlphaFoldDB" id="A0A0E1W0L5"/>
<dbReference type="PANTHER" id="PTHR46648:SF1">
    <property type="entry name" value="ADENOSINE 5'-MONOPHOSPHORAMIDASE HNT1"/>
    <property type="match status" value="1"/>
</dbReference>
<feature type="active site" description="Tele-AMP-histidine intermediate" evidence="1">
    <location>
        <position position="103"/>
    </location>
</feature>
<protein>
    <submittedName>
        <fullName evidence="5">HIT family protein</fullName>
    </submittedName>
</protein>
<name>A0A0E1W0L5_BURPE</name>
<proteinExistence type="predicted"/>
<dbReference type="GO" id="GO:0009117">
    <property type="term" value="P:nucleotide metabolic process"/>
    <property type="evidence" value="ECO:0007669"/>
    <property type="project" value="TreeGrafter"/>
</dbReference>
<reference evidence="5" key="1">
    <citation type="submission" date="2009-05" db="EMBL/GenBank/DDBJ databases">
        <authorList>
            <person name="Harkins D.M."/>
            <person name="DeShazer D."/>
            <person name="Woods D.E."/>
            <person name="Brinkac L.M."/>
            <person name="Brown K.A."/>
            <person name="Hung G.C."/>
            <person name="Tuanyok A."/>
            <person name="Zhang B."/>
            <person name="Nierman W.C."/>
        </authorList>
    </citation>
    <scope>NUCLEOTIDE SEQUENCE [LARGE SCALE GENOMIC DNA]</scope>
    <source>
        <strain evidence="5">1710a</strain>
    </source>
</reference>
<evidence type="ECO:0000256" key="3">
    <source>
        <dbReference type="PROSITE-ProRule" id="PRU00464"/>
    </source>
</evidence>
<dbReference type="InterPro" id="IPR011146">
    <property type="entry name" value="HIT-like"/>
</dbReference>
<accession>A0A0E1W0L5</accession>
<evidence type="ECO:0000256" key="2">
    <source>
        <dbReference type="PIRSR" id="PIRSR601310-3"/>
    </source>
</evidence>
<dbReference type="Proteomes" id="UP000001812">
    <property type="component" value="Chromosome II"/>
</dbReference>
<dbReference type="GO" id="GO:0003824">
    <property type="term" value="F:catalytic activity"/>
    <property type="evidence" value="ECO:0007669"/>
    <property type="project" value="InterPro"/>
</dbReference>
<sequence>MMAYDQSNIFAKILRGEVPCIRLCETDTTLAFMDIMPQSRGHALVVPKEAAETFYELSEAAAAEAMKMTKRVALALRRTLEPEGLFIGQFNGAAAGQTVPHVHFHVIPRWADEPLKMHAREMADAAELEALAARIRTAL</sequence>
<dbReference type="InterPro" id="IPR001310">
    <property type="entry name" value="Histidine_triad_HIT"/>
</dbReference>
<dbReference type="InterPro" id="IPR039384">
    <property type="entry name" value="HINT"/>
</dbReference>
<dbReference type="InterPro" id="IPR036265">
    <property type="entry name" value="HIT-like_sf"/>
</dbReference>
<feature type="domain" description="HIT" evidence="4">
    <location>
        <begin position="9"/>
        <end position="116"/>
    </location>
</feature>
<evidence type="ECO:0000313" key="5">
    <source>
        <dbReference type="EMBL" id="EET03192.1"/>
    </source>
</evidence>
<dbReference type="PROSITE" id="PS51084">
    <property type="entry name" value="HIT_2"/>
    <property type="match status" value="1"/>
</dbReference>
<organism evidence="5">
    <name type="scientific">Burkholderia pseudomallei 1710a</name>
    <dbReference type="NCBI Taxonomy" id="320371"/>
    <lineage>
        <taxon>Bacteria</taxon>
        <taxon>Pseudomonadati</taxon>
        <taxon>Pseudomonadota</taxon>
        <taxon>Betaproteobacteria</taxon>
        <taxon>Burkholderiales</taxon>
        <taxon>Burkholderiaceae</taxon>
        <taxon>Burkholderia</taxon>
        <taxon>pseudomallei group</taxon>
    </lineage>
</organism>
<evidence type="ECO:0000256" key="1">
    <source>
        <dbReference type="PIRSR" id="PIRSR601310-1"/>
    </source>
</evidence>
<dbReference type="SUPFAM" id="SSF54197">
    <property type="entry name" value="HIT-like"/>
    <property type="match status" value="1"/>
</dbReference>
<dbReference type="Gene3D" id="3.30.428.10">
    <property type="entry name" value="HIT-like"/>
    <property type="match status" value="1"/>
</dbReference>
<dbReference type="PANTHER" id="PTHR46648">
    <property type="entry name" value="HIT FAMILY PROTEIN 1"/>
    <property type="match status" value="1"/>
</dbReference>
<dbReference type="CDD" id="cd01277">
    <property type="entry name" value="HINT_subgroup"/>
    <property type="match status" value="1"/>
</dbReference>
<gene>
    <name evidence="5" type="ORF">BURPS1710A_A1838</name>
</gene>
<evidence type="ECO:0000259" key="4">
    <source>
        <dbReference type="PROSITE" id="PS51084"/>
    </source>
</evidence>
<dbReference type="Pfam" id="PF01230">
    <property type="entry name" value="HIT"/>
    <property type="match status" value="1"/>
</dbReference>
<dbReference type="PRINTS" id="PR00332">
    <property type="entry name" value="HISTRIAD"/>
</dbReference>
<dbReference type="EMBL" id="CM000833">
    <property type="protein sequence ID" value="EET03192.1"/>
    <property type="molecule type" value="Genomic_DNA"/>
</dbReference>